<proteinExistence type="predicted"/>
<dbReference type="SUPFAM" id="SSF75217">
    <property type="entry name" value="alpha/beta knot"/>
    <property type="match status" value="1"/>
</dbReference>
<dbReference type="Proteomes" id="UP001250932">
    <property type="component" value="Unassembled WGS sequence"/>
</dbReference>
<dbReference type="Pfam" id="PF00588">
    <property type="entry name" value="SpoU_methylase"/>
    <property type="match status" value="1"/>
</dbReference>
<dbReference type="CDD" id="cd18095">
    <property type="entry name" value="SpoU-like_rRNA-MTase"/>
    <property type="match status" value="1"/>
</dbReference>
<keyword evidence="2" id="KW-0808">Transferase</keyword>
<keyword evidence="1 4" id="KW-0489">Methyltransferase</keyword>
<evidence type="ECO:0000313" key="4">
    <source>
        <dbReference type="EMBL" id="MDT7043033.1"/>
    </source>
</evidence>
<comment type="caution">
    <text evidence="4">The sequence shown here is derived from an EMBL/GenBank/DDBJ whole genome shotgun (WGS) entry which is preliminary data.</text>
</comment>
<keyword evidence="5" id="KW-1185">Reference proteome</keyword>
<dbReference type="Gene3D" id="3.30.1330.30">
    <property type="match status" value="1"/>
</dbReference>
<evidence type="ECO:0000259" key="3">
    <source>
        <dbReference type="Pfam" id="PF00588"/>
    </source>
</evidence>
<dbReference type="PANTHER" id="PTHR43191:SF2">
    <property type="entry name" value="RRNA METHYLTRANSFERASE 3, MITOCHONDRIAL"/>
    <property type="match status" value="1"/>
</dbReference>
<dbReference type="InterPro" id="IPR001537">
    <property type="entry name" value="SpoU_MeTrfase"/>
</dbReference>
<evidence type="ECO:0000256" key="2">
    <source>
        <dbReference type="ARBA" id="ARBA00022679"/>
    </source>
</evidence>
<sequence length="252" mass="27901">MKMQINSRGNARFKRWLQLLNSRGVHKHQQFLMFGERVVREILHTQPDRCLELIYPVLWANDLSVPETVTHHCLEGPLFKELDVFGTKTPIAVCRTPEIVDWNQKEAPQGLELLCPLGDPKNVGAVVRTCQALGVQKVILLKEAASPFHPASTRSASGAVLNVEFVKGPSIHDLNHDQILTTLVAMDVSGKNLTTYRWPKHVRLLIGEEGEGLPESSAAEKVAIPMTKGTSSLNAAVAAGMAMYAYRVQHKL</sequence>
<evidence type="ECO:0000313" key="5">
    <source>
        <dbReference type="Proteomes" id="UP001250932"/>
    </source>
</evidence>
<accession>A0ABU3K9R2</accession>
<organism evidence="4 5">
    <name type="scientific">Candidatus Nitronereus thalassa</name>
    <dbReference type="NCBI Taxonomy" id="3020898"/>
    <lineage>
        <taxon>Bacteria</taxon>
        <taxon>Pseudomonadati</taxon>
        <taxon>Nitrospirota</taxon>
        <taxon>Nitrospiria</taxon>
        <taxon>Nitrospirales</taxon>
        <taxon>Nitrospiraceae</taxon>
        <taxon>Candidatus Nitronereus</taxon>
    </lineage>
</organism>
<dbReference type="GO" id="GO:0032259">
    <property type="term" value="P:methylation"/>
    <property type="evidence" value="ECO:0007669"/>
    <property type="project" value="UniProtKB-KW"/>
</dbReference>
<dbReference type="InterPro" id="IPR029028">
    <property type="entry name" value="Alpha/beta_knot_MTases"/>
</dbReference>
<dbReference type="EMBL" id="JAQOUE010000001">
    <property type="protein sequence ID" value="MDT7043033.1"/>
    <property type="molecule type" value="Genomic_DNA"/>
</dbReference>
<reference evidence="4 5" key="1">
    <citation type="journal article" date="2023" name="ISME J.">
        <title>Cultivation and genomic characterization of novel and ubiquitous marine nitrite-oxidizing bacteria from the Nitrospirales.</title>
        <authorList>
            <person name="Mueller A.J."/>
            <person name="Daebeler A."/>
            <person name="Herbold C.W."/>
            <person name="Kirkegaard R.H."/>
            <person name="Daims H."/>
        </authorList>
    </citation>
    <scope>NUCLEOTIDE SEQUENCE [LARGE SCALE GENOMIC DNA]</scope>
    <source>
        <strain evidence="4 5">EB</strain>
    </source>
</reference>
<dbReference type="RefSeq" id="WP_313833512.1">
    <property type="nucleotide sequence ID" value="NZ_JAQOUE010000001.1"/>
</dbReference>
<dbReference type="PANTHER" id="PTHR43191">
    <property type="entry name" value="RRNA METHYLTRANSFERASE 3"/>
    <property type="match status" value="1"/>
</dbReference>
<dbReference type="InterPro" id="IPR051259">
    <property type="entry name" value="rRNA_Methyltransferase"/>
</dbReference>
<dbReference type="InterPro" id="IPR029064">
    <property type="entry name" value="Ribosomal_eL30-like_sf"/>
</dbReference>
<evidence type="ECO:0000256" key="1">
    <source>
        <dbReference type="ARBA" id="ARBA00022603"/>
    </source>
</evidence>
<dbReference type="Gene3D" id="3.40.1280.10">
    <property type="match status" value="1"/>
</dbReference>
<dbReference type="SUPFAM" id="SSF55315">
    <property type="entry name" value="L30e-like"/>
    <property type="match status" value="1"/>
</dbReference>
<dbReference type="GO" id="GO:0008168">
    <property type="term" value="F:methyltransferase activity"/>
    <property type="evidence" value="ECO:0007669"/>
    <property type="project" value="UniProtKB-KW"/>
</dbReference>
<protein>
    <submittedName>
        <fullName evidence="4">RNA methyltransferase</fullName>
    </submittedName>
</protein>
<dbReference type="InterPro" id="IPR029026">
    <property type="entry name" value="tRNA_m1G_MTases_N"/>
</dbReference>
<gene>
    <name evidence="4" type="ORF">PPG34_11765</name>
</gene>
<name>A0ABU3K9R2_9BACT</name>
<feature type="domain" description="tRNA/rRNA methyltransferase SpoU type" evidence="3">
    <location>
        <begin position="116"/>
        <end position="244"/>
    </location>
</feature>